<feature type="transmembrane region" description="Helical" evidence="8">
    <location>
        <begin position="295"/>
        <end position="317"/>
    </location>
</feature>
<dbReference type="PANTHER" id="PTHR34220">
    <property type="entry name" value="SENSOR HISTIDINE KINASE YPDA"/>
    <property type="match status" value="1"/>
</dbReference>
<evidence type="ECO:0000256" key="2">
    <source>
        <dbReference type="ARBA" id="ARBA00004370"/>
    </source>
</evidence>
<dbReference type="SUPFAM" id="SSF158472">
    <property type="entry name" value="HAMP domain-like"/>
    <property type="match status" value="1"/>
</dbReference>
<feature type="domain" description="HAMP" evidence="9">
    <location>
        <begin position="318"/>
        <end position="370"/>
    </location>
</feature>
<keyword evidence="5" id="KW-0808">Transferase</keyword>
<evidence type="ECO:0000256" key="5">
    <source>
        <dbReference type="ARBA" id="ARBA00022679"/>
    </source>
</evidence>
<evidence type="ECO:0000313" key="10">
    <source>
        <dbReference type="EMBL" id="MBY0758152.1"/>
    </source>
</evidence>
<comment type="caution">
    <text evidence="10">The sequence shown here is derived from an EMBL/GenBank/DDBJ whole genome shotgun (WGS) entry which is preliminary data.</text>
</comment>
<dbReference type="InterPro" id="IPR003594">
    <property type="entry name" value="HATPase_dom"/>
</dbReference>
<keyword evidence="4" id="KW-0597">Phosphoprotein</keyword>
<dbReference type="PRINTS" id="PR00344">
    <property type="entry name" value="BCTRLSENSOR"/>
</dbReference>
<dbReference type="PROSITE" id="PS50885">
    <property type="entry name" value="HAMP"/>
    <property type="match status" value="1"/>
</dbReference>
<sequence>MKRHVNSLFFKIACTVIAGVMCLAVALTVTNIMISKKIFVDNFAESQQKIFNQIDNEFYNFYRDITTIMTTLERSDLVNNYLYGDITEKERMKISYQLGEQMKNSRLSEYSDLSVFLIGENLKSYIINSSDRFSVPKKEIVENSIARKAEEYQGEIICQYLENGFTWVTDKQPAVVFAKSWPSTQNSEDTYAFITIKEANIRKMYSSFTVPSNDIVLLNQDNEVISSDNPDYLKGENSASFARIAKEMEDSDVYKTEKNTDGKICTYLVQQLQSTHYNIMGIINSAEAFQDQYDFWELTVMTIAMAAIIVLLIFLFVRQQTKPLSELVQTMQNSRKMKYKEHVQVKGTDEVRKLSETYNDMVDELDSYIHSLIQVEKDKRAAEIHTLQMQINPHYIYNTLASIKWLIWQGDTQKTTGVIDAFIALLRNTISNTDEFVTVEQEIQNLKNYVLINQARYGDSVSSEFYVTPQCSSYRVPKLILQPFVENAFFHGFADGRRGKIQVFVKEEGDCLRFEIRDDGIGIKTERLMELKNGNASKTEHFTGIGVGNVDQRIKLIYGEDYGIHISSEEGKGTTVTLTLKKKI</sequence>
<dbReference type="SUPFAM" id="SSF55874">
    <property type="entry name" value="ATPase domain of HSP90 chaperone/DNA topoisomerase II/histidine kinase"/>
    <property type="match status" value="1"/>
</dbReference>
<dbReference type="InterPro" id="IPR036890">
    <property type="entry name" value="HATPase_C_sf"/>
</dbReference>
<accession>A0ABS7L5G5</accession>
<evidence type="ECO:0000313" key="11">
    <source>
        <dbReference type="Proteomes" id="UP000779049"/>
    </source>
</evidence>
<dbReference type="InterPro" id="IPR004358">
    <property type="entry name" value="Sig_transdc_His_kin-like_C"/>
</dbReference>
<keyword evidence="11" id="KW-1185">Reference proteome</keyword>
<protein>
    <recommendedName>
        <fullName evidence="3">histidine kinase</fullName>
        <ecNumber evidence="3">2.7.13.3</ecNumber>
    </recommendedName>
</protein>
<dbReference type="InterPro" id="IPR050640">
    <property type="entry name" value="Bact_2-comp_sensor_kinase"/>
</dbReference>
<keyword evidence="8" id="KW-1133">Transmembrane helix</keyword>
<keyword evidence="8" id="KW-0812">Transmembrane</keyword>
<reference evidence="10 11" key="1">
    <citation type="journal article" date="2020" name="New Microbes New Infect">
        <title>Sellimonas caecigallum sp. nov., description and genome sequence of a new member of the Sellimonas genus isolated from the cecum of feral chicken.</title>
        <authorList>
            <person name="Wongkuna S."/>
            <person name="Ghimire S."/>
            <person name="Antony L."/>
            <person name="Chankhamhaengdecha S."/>
            <person name="Janvilisri T."/>
            <person name="Scaria J."/>
        </authorList>
    </citation>
    <scope>NUCLEOTIDE SEQUENCE [LARGE SCALE GENOMIC DNA]</scope>
    <source>
        <strain evidence="10 11">SW451</strain>
    </source>
</reference>
<evidence type="ECO:0000259" key="9">
    <source>
        <dbReference type="PROSITE" id="PS50885"/>
    </source>
</evidence>
<feature type="transmembrane region" description="Helical" evidence="8">
    <location>
        <begin position="12"/>
        <end position="34"/>
    </location>
</feature>
<dbReference type="Proteomes" id="UP000779049">
    <property type="component" value="Unassembled WGS sequence"/>
</dbReference>
<dbReference type="EMBL" id="VIRV01000002">
    <property type="protein sequence ID" value="MBY0758152.1"/>
    <property type="molecule type" value="Genomic_DNA"/>
</dbReference>
<dbReference type="Gene3D" id="6.10.340.10">
    <property type="match status" value="1"/>
</dbReference>
<dbReference type="GO" id="GO:0016301">
    <property type="term" value="F:kinase activity"/>
    <property type="evidence" value="ECO:0007669"/>
    <property type="project" value="UniProtKB-KW"/>
</dbReference>
<organism evidence="10 11">
    <name type="scientific">Sellimonas caecigallum</name>
    <dbReference type="NCBI Taxonomy" id="2592333"/>
    <lineage>
        <taxon>Bacteria</taxon>
        <taxon>Bacillati</taxon>
        <taxon>Bacillota</taxon>
        <taxon>Clostridia</taxon>
        <taxon>Lachnospirales</taxon>
        <taxon>Lachnospiraceae</taxon>
        <taxon>Sellimonas</taxon>
    </lineage>
</organism>
<dbReference type="EC" id="2.7.13.3" evidence="3"/>
<evidence type="ECO:0000256" key="8">
    <source>
        <dbReference type="SAM" id="Phobius"/>
    </source>
</evidence>
<dbReference type="RefSeq" id="WP_087210112.1">
    <property type="nucleotide sequence ID" value="NZ_CP173660.1"/>
</dbReference>
<evidence type="ECO:0000256" key="4">
    <source>
        <dbReference type="ARBA" id="ARBA00022553"/>
    </source>
</evidence>
<gene>
    <name evidence="10" type="ORF">FLB61_03390</name>
</gene>
<dbReference type="Pfam" id="PF02518">
    <property type="entry name" value="HATPase_c"/>
    <property type="match status" value="1"/>
</dbReference>
<keyword evidence="7" id="KW-0902">Two-component regulatory system</keyword>
<proteinExistence type="predicted"/>
<keyword evidence="6 10" id="KW-0418">Kinase</keyword>
<dbReference type="PANTHER" id="PTHR34220:SF7">
    <property type="entry name" value="SENSOR HISTIDINE KINASE YPDA"/>
    <property type="match status" value="1"/>
</dbReference>
<comment type="catalytic activity">
    <reaction evidence="1">
        <text>ATP + protein L-histidine = ADP + protein N-phospho-L-histidine.</text>
        <dbReference type="EC" id="2.7.13.3"/>
    </reaction>
</comment>
<dbReference type="SMART" id="SM00387">
    <property type="entry name" value="HATPase_c"/>
    <property type="match status" value="1"/>
</dbReference>
<evidence type="ECO:0000256" key="6">
    <source>
        <dbReference type="ARBA" id="ARBA00022777"/>
    </source>
</evidence>
<dbReference type="InterPro" id="IPR003660">
    <property type="entry name" value="HAMP_dom"/>
</dbReference>
<evidence type="ECO:0000256" key="7">
    <source>
        <dbReference type="ARBA" id="ARBA00023012"/>
    </source>
</evidence>
<evidence type="ECO:0000256" key="3">
    <source>
        <dbReference type="ARBA" id="ARBA00012438"/>
    </source>
</evidence>
<comment type="subcellular location">
    <subcellularLocation>
        <location evidence="2">Membrane</location>
    </subcellularLocation>
</comment>
<dbReference type="Pfam" id="PF00672">
    <property type="entry name" value="HAMP"/>
    <property type="match status" value="1"/>
</dbReference>
<keyword evidence="8" id="KW-0472">Membrane</keyword>
<dbReference type="InterPro" id="IPR010559">
    <property type="entry name" value="Sig_transdc_His_kin_internal"/>
</dbReference>
<dbReference type="SMART" id="SM00304">
    <property type="entry name" value="HAMP"/>
    <property type="match status" value="1"/>
</dbReference>
<evidence type="ECO:0000256" key="1">
    <source>
        <dbReference type="ARBA" id="ARBA00000085"/>
    </source>
</evidence>
<dbReference type="CDD" id="cd06225">
    <property type="entry name" value="HAMP"/>
    <property type="match status" value="1"/>
</dbReference>
<dbReference type="Pfam" id="PF06580">
    <property type="entry name" value="His_kinase"/>
    <property type="match status" value="1"/>
</dbReference>
<name>A0ABS7L5G5_9FIRM</name>
<dbReference type="Gene3D" id="3.30.565.10">
    <property type="entry name" value="Histidine kinase-like ATPase, C-terminal domain"/>
    <property type="match status" value="1"/>
</dbReference>